<dbReference type="Pfam" id="PF02594">
    <property type="entry name" value="DUF167"/>
    <property type="match status" value="1"/>
</dbReference>
<organism evidence="3 4">
    <name type="scientific">Candidatus Falkowbacteria bacterium RIFOXYD2_FULL_34_120</name>
    <dbReference type="NCBI Taxonomy" id="1798007"/>
    <lineage>
        <taxon>Bacteria</taxon>
        <taxon>Candidatus Falkowiibacteriota</taxon>
    </lineage>
</organism>
<dbReference type="SMART" id="SM01152">
    <property type="entry name" value="DUF167"/>
    <property type="match status" value="1"/>
</dbReference>
<dbReference type="NCBIfam" id="TIGR00251">
    <property type="entry name" value="DUF167 family protein"/>
    <property type="match status" value="1"/>
</dbReference>
<comment type="caution">
    <text evidence="3">The sequence shown here is derived from an EMBL/GenBank/DDBJ whole genome shotgun (WGS) entry which is preliminary data.</text>
</comment>
<dbReference type="SUPFAM" id="SSF69786">
    <property type="entry name" value="YggU-like"/>
    <property type="match status" value="1"/>
</dbReference>
<protein>
    <recommendedName>
        <fullName evidence="2">UPF0235 protein A2531_07290</fullName>
    </recommendedName>
</protein>
<dbReference type="HAMAP" id="MF_00634">
    <property type="entry name" value="UPF0235"/>
    <property type="match status" value="1"/>
</dbReference>
<sequence length="103" mass="11532">MLKNFKDQLNKAGEVYLKIKVHPGAPISCVKDIIIDKDDCVNNEIIKLNINALPTRGKANQELIKFLSKEFSVDKNNVKIISGAGSRIKLIKVNNKLQTTKNK</sequence>
<dbReference type="InterPro" id="IPR036591">
    <property type="entry name" value="YggU-like_sf"/>
</dbReference>
<gene>
    <name evidence="3" type="ORF">A2531_07290</name>
</gene>
<evidence type="ECO:0000313" key="4">
    <source>
        <dbReference type="Proteomes" id="UP000177579"/>
    </source>
</evidence>
<evidence type="ECO:0000256" key="2">
    <source>
        <dbReference type="HAMAP-Rule" id="MF_00634"/>
    </source>
</evidence>
<dbReference type="Gene3D" id="3.30.1200.10">
    <property type="entry name" value="YggU-like"/>
    <property type="match status" value="1"/>
</dbReference>
<evidence type="ECO:0000313" key="3">
    <source>
        <dbReference type="EMBL" id="OGF40003.1"/>
    </source>
</evidence>
<dbReference type="PANTHER" id="PTHR13420:SF7">
    <property type="entry name" value="UPF0235 PROTEIN C15ORF40"/>
    <property type="match status" value="1"/>
</dbReference>
<dbReference type="GO" id="GO:0005737">
    <property type="term" value="C:cytoplasm"/>
    <property type="evidence" value="ECO:0007669"/>
    <property type="project" value="TreeGrafter"/>
</dbReference>
<dbReference type="EMBL" id="MFGO01000038">
    <property type="protein sequence ID" value="OGF40003.1"/>
    <property type="molecule type" value="Genomic_DNA"/>
</dbReference>
<dbReference type="Proteomes" id="UP000177579">
    <property type="component" value="Unassembled WGS sequence"/>
</dbReference>
<accession>A0A1F5TM42</accession>
<dbReference type="InterPro" id="IPR003746">
    <property type="entry name" value="DUF167"/>
</dbReference>
<name>A0A1F5TM42_9BACT</name>
<proteinExistence type="inferred from homology"/>
<evidence type="ECO:0000256" key="1">
    <source>
        <dbReference type="ARBA" id="ARBA00010364"/>
    </source>
</evidence>
<comment type="similarity">
    <text evidence="1 2">Belongs to the UPF0235 family.</text>
</comment>
<dbReference type="AlphaFoldDB" id="A0A1F5TM42"/>
<reference evidence="3 4" key="1">
    <citation type="journal article" date="2016" name="Nat. Commun.">
        <title>Thousands of microbial genomes shed light on interconnected biogeochemical processes in an aquifer system.</title>
        <authorList>
            <person name="Anantharaman K."/>
            <person name="Brown C.T."/>
            <person name="Hug L.A."/>
            <person name="Sharon I."/>
            <person name="Castelle C.J."/>
            <person name="Probst A.J."/>
            <person name="Thomas B.C."/>
            <person name="Singh A."/>
            <person name="Wilkins M.J."/>
            <person name="Karaoz U."/>
            <person name="Brodie E.L."/>
            <person name="Williams K.H."/>
            <person name="Hubbard S.S."/>
            <person name="Banfield J.F."/>
        </authorList>
    </citation>
    <scope>NUCLEOTIDE SEQUENCE [LARGE SCALE GENOMIC DNA]</scope>
</reference>
<dbReference type="PANTHER" id="PTHR13420">
    <property type="entry name" value="UPF0235 PROTEIN C15ORF40"/>
    <property type="match status" value="1"/>
</dbReference>